<dbReference type="InterPro" id="IPR012318">
    <property type="entry name" value="HTH_CRP"/>
</dbReference>
<keyword evidence="2" id="KW-0238">DNA-binding</keyword>
<dbReference type="RefSeq" id="WP_187083748.1">
    <property type="nucleotide sequence ID" value="NZ_JACORU010000010.1"/>
</dbReference>
<dbReference type="GO" id="GO:0005829">
    <property type="term" value="C:cytosol"/>
    <property type="evidence" value="ECO:0007669"/>
    <property type="project" value="TreeGrafter"/>
</dbReference>
<comment type="caution">
    <text evidence="6">The sequence shown here is derived from an EMBL/GenBank/DDBJ whole genome shotgun (WGS) entry which is preliminary data.</text>
</comment>
<keyword evidence="1" id="KW-0805">Transcription regulation</keyword>
<dbReference type="InterPro" id="IPR018490">
    <property type="entry name" value="cNMP-bd_dom_sf"/>
</dbReference>
<dbReference type="Pfam" id="PF00027">
    <property type="entry name" value="cNMP_binding"/>
    <property type="match status" value="1"/>
</dbReference>
<dbReference type="InterPro" id="IPR000595">
    <property type="entry name" value="cNMP-bd_dom"/>
</dbReference>
<keyword evidence="7" id="KW-1185">Reference proteome</keyword>
<protein>
    <submittedName>
        <fullName evidence="6">Crp/Fnr family transcriptional regulator</fullName>
    </submittedName>
</protein>
<sequence>MHDVPPASLGLRRISLLEGLGTEKLDRIARQCAWRRYEPGQVLISRESPSRDVHLIIAGRVRVTIYTASGRQVTFRDLGEGETVGEVSAIDGGNRSADVVALTDVVAATLARADFLQWLDDEPQLARRFMARMAGLVRLLSEKVVELSTLGVQNRIHADLLRLAREAPAADGPRRRISPAPKHIEIASRVSTTREQVTRELSALTKRGLLAKEGDALVVTDVALLQRMVEQASLEA</sequence>
<dbReference type="GO" id="GO:0003700">
    <property type="term" value="F:DNA-binding transcription factor activity"/>
    <property type="evidence" value="ECO:0007669"/>
    <property type="project" value="TreeGrafter"/>
</dbReference>
<evidence type="ECO:0000256" key="3">
    <source>
        <dbReference type="ARBA" id="ARBA00023163"/>
    </source>
</evidence>
<keyword evidence="3" id="KW-0804">Transcription</keyword>
<dbReference type="CDD" id="cd00038">
    <property type="entry name" value="CAP_ED"/>
    <property type="match status" value="1"/>
</dbReference>
<dbReference type="InterPro" id="IPR036390">
    <property type="entry name" value="WH_DNA-bd_sf"/>
</dbReference>
<dbReference type="SMART" id="SM00419">
    <property type="entry name" value="HTH_CRP"/>
    <property type="match status" value="1"/>
</dbReference>
<dbReference type="InterPro" id="IPR014710">
    <property type="entry name" value="RmlC-like_jellyroll"/>
</dbReference>
<dbReference type="PANTHER" id="PTHR24567:SF68">
    <property type="entry name" value="DNA-BINDING TRANSCRIPTIONAL DUAL REGULATOR CRP"/>
    <property type="match status" value="1"/>
</dbReference>
<proteinExistence type="predicted"/>
<dbReference type="EMBL" id="JACORU010000010">
    <property type="protein sequence ID" value="MBC5767257.1"/>
    <property type="molecule type" value="Genomic_DNA"/>
</dbReference>
<dbReference type="Gene3D" id="2.60.120.10">
    <property type="entry name" value="Jelly Rolls"/>
    <property type="match status" value="1"/>
</dbReference>
<dbReference type="SUPFAM" id="SSF46785">
    <property type="entry name" value="Winged helix' DNA-binding domain"/>
    <property type="match status" value="1"/>
</dbReference>
<reference evidence="6" key="1">
    <citation type="submission" date="2020-08" db="EMBL/GenBank/DDBJ databases">
        <title>Ramlibacter sp. GTP1 16S ribosomal RNA gene genome sequencing and assembly.</title>
        <authorList>
            <person name="Kang M."/>
        </authorList>
    </citation>
    <scope>NUCLEOTIDE SEQUENCE</scope>
    <source>
        <strain evidence="6">GTP1</strain>
    </source>
</reference>
<evidence type="ECO:0000313" key="7">
    <source>
        <dbReference type="Proteomes" id="UP000596827"/>
    </source>
</evidence>
<dbReference type="Pfam" id="PF13545">
    <property type="entry name" value="HTH_Crp_2"/>
    <property type="match status" value="1"/>
</dbReference>
<dbReference type="InterPro" id="IPR036388">
    <property type="entry name" value="WH-like_DNA-bd_sf"/>
</dbReference>
<feature type="domain" description="HTH crp-type" evidence="5">
    <location>
        <begin position="150"/>
        <end position="223"/>
    </location>
</feature>
<evidence type="ECO:0000256" key="1">
    <source>
        <dbReference type="ARBA" id="ARBA00023015"/>
    </source>
</evidence>
<dbReference type="PROSITE" id="PS51063">
    <property type="entry name" value="HTH_CRP_2"/>
    <property type="match status" value="1"/>
</dbReference>
<feature type="domain" description="Cyclic nucleotide-binding" evidence="4">
    <location>
        <begin position="16"/>
        <end position="136"/>
    </location>
</feature>
<dbReference type="Proteomes" id="UP000596827">
    <property type="component" value="Unassembled WGS sequence"/>
</dbReference>
<accession>A0A923S7M1</accession>
<dbReference type="SMART" id="SM00100">
    <property type="entry name" value="cNMP"/>
    <property type="match status" value="1"/>
</dbReference>
<organism evidence="6 7">
    <name type="scientific">Ramlibacter albus</name>
    <dbReference type="NCBI Taxonomy" id="2079448"/>
    <lineage>
        <taxon>Bacteria</taxon>
        <taxon>Pseudomonadati</taxon>
        <taxon>Pseudomonadota</taxon>
        <taxon>Betaproteobacteria</taxon>
        <taxon>Burkholderiales</taxon>
        <taxon>Comamonadaceae</taxon>
        <taxon>Ramlibacter</taxon>
    </lineage>
</organism>
<name>A0A923S7M1_9BURK</name>
<evidence type="ECO:0000259" key="5">
    <source>
        <dbReference type="PROSITE" id="PS51063"/>
    </source>
</evidence>
<dbReference type="PROSITE" id="PS50042">
    <property type="entry name" value="CNMP_BINDING_3"/>
    <property type="match status" value="1"/>
</dbReference>
<dbReference type="PANTHER" id="PTHR24567">
    <property type="entry name" value="CRP FAMILY TRANSCRIPTIONAL REGULATORY PROTEIN"/>
    <property type="match status" value="1"/>
</dbReference>
<evidence type="ECO:0000256" key="2">
    <source>
        <dbReference type="ARBA" id="ARBA00023125"/>
    </source>
</evidence>
<gene>
    <name evidence="6" type="ORF">H8R02_22510</name>
</gene>
<evidence type="ECO:0000313" key="6">
    <source>
        <dbReference type="EMBL" id="MBC5767257.1"/>
    </source>
</evidence>
<dbReference type="SUPFAM" id="SSF51206">
    <property type="entry name" value="cAMP-binding domain-like"/>
    <property type="match status" value="1"/>
</dbReference>
<dbReference type="InterPro" id="IPR050397">
    <property type="entry name" value="Env_Response_Regulators"/>
</dbReference>
<dbReference type="GO" id="GO:0003677">
    <property type="term" value="F:DNA binding"/>
    <property type="evidence" value="ECO:0007669"/>
    <property type="project" value="UniProtKB-KW"/>
</dbReference>
<dbReference type="Gene3D" id="1.10.10.10">
    <property type="entry name" value="Winged helix-like DNA-binding domain superfamily/Winged helix DNA-binding domain"/>
    <property type="match status" value="1"/>
</dbReference>
<evidence type="ECO:0000259" key="4">
    <source>
        <dbReference type="PROSITE" id="PS50042"/>
    </source>
</evidence>
<dbReference type="AlphaFoldDB" id="A0A923S7M1"/>